<dbReference type="InterPro" id="IPR029058">
    <property type="entry name" value="AB_hydrolase_fold"/>
</dbReference>
<dbReference type="PRINTS" id="PR00111">
    <property type="entry name" value="ABHYDROLASE"/>
</dbReference>
<dbReference type="Proteomes" id="UP000184300">
    <property type="component" value="Unassembled WGS sequence"/>
</dbReference>
<evidence type="ECO:0000259" key="1">
    <source>
        <dbReference type="Pfam" id="PF00561"/>
    </source>
</evidence>
<sequence length="310" mass="34277">MSSDLFPGFSSQSITTSLGARIFVRVSQPKESKPPLLLLHGFPQTHAEFHKIAPLLAPHFTLILLDLRGYGASSSPHSTNGSGYSKRLMGQDCVSVMEQLGFSDQKFSIVGHDRGARVAYRLAFDMPERLDKIVVVDIVPTGSMFQGFGNVKAGLNGYHWLFLAQPEPFPEKMIGAGEGGKVFLEHSLSSWTATGTLESFDSAVMDRYREAYCNEKKIHTTCEDYRAGAFFDRVYDEEELEQGKKIQVPVLAVWGEGGIFAGAMEGMREGPLQVWQKYCANVQGRGLSCGHFIPEEDPTNLASEVLRFLL</sequence>
<dbReference type="Pfam" id="PF00561">
    <property type="entry name" value="Abhydrolase_1"/>
    <property type="match status" value="1"/>
</dbReference>
<dbReference type="GeneID" id="34459273"/>
<dbReference type="RefSeq" id="XP_022395504.1">
    <property type="nucleotide sequence ID" value="XM_022543012.1"/>
</dbReference>
<dbReference type="EMBL" id="KV878927">
    <property type="protein sequence ID" value="OJJ78806.1"/>
    <property type="molecule type" value="Genomic_DNA"/>
</dbReference>
<feature type="domain" description="AB hydrolase-1" evidence="1">
    <location>
        <begin position="34"/>
        <end position="257"/>
    </location>
</feature>
<reference evidence="3" key="1">
    <citation type="journal article" date="2017" name="Genome Biol.">
        <title>Comparative genomics reveals high biological diversity and specific adaptations in the industrially and medically important fungal genus Aspergillus.</title>
        <authorList>
            <person name="de Vries R.P."/>
            <person name="Riley R."/>
            <person name="Wiebenga A."/>
            <person name="Aguilar-Osorio G."/>
            <person name="Amillis S."/>
            <person name="Uchima C.A."/>
            <person name="Anderluh G."/>
            <person name="Asadollahi M."/>
            <person name="Askin M."/>
            <person name="Barry K."/>
            <person name="Battaglia E."/>
            <person name="Bayram O."/>
            <person name="Benocci T."/>
            <person name="Braus-Stromeyer S.A."/>
            <person name="Caldana C."/>
            <person name="Canovas D."/>
            <person name="Cerqueira G.C."/>
            <person name="Chen F."/>
            <person name="Chen W."/>
            <person name="Choi C."/>
            <person name="Clum A."/>
            <person name="Dos Santos R.A."/>
            <person name="Damasio A.R."/>
            <person name="Diallinas G."/>
            <person name="Emri T."/>
            <person name="Fekete E."/>
            <person name="Flipphi M."/>
            <person name="Freyberg S."/>
            <person name="Gallo A."/>
            <person name="Gournas C."/>
            <person name="Habgood R."/>
            <person name="Hainaut M."/>
            <person name="Harispe M.L."/>
            <person name="Henrissat B."/>
            <person name="Hilden K.S."/>
            <person name="Hope R."/>
            <person name="Hossain A."/>
            <person name="Karabika E."/>
            <person name="Karaffa L."/>
            <person name="Karanyi Z."/>
            <person name="Krasevec N."/>
            <person name="Kuo A."/>
            <person name="Kusch H."/>
            <person name="LaButti K."/>
            <person name="Lagendijk E.L."/>
            <person name="Lapidus A."/>
            <person name="Levasseur A."/>
            <person name="Lindquist E."/>
            <person name="Lipzen A."/>
            <person name="Logrieco A.F."/>
            <person name="MacCabe A."/>
            <person name="Maekelae M.R."/>
            <person name="Malavazi I."/>
            <person name="Melin P."/>
            <person name="Meyer V."/>
            <person name="Mielnichuk N."/>
            <person name="Miskei M."/>
            <person name="Molnar A.P."/>
            <person name="Mule G."/>
            <person name="Ngan C.Y."/>
            <person name="Orejas M."/>
            <person name="Orosz E."/>
            <person name="Ouedraogo J.P."/>
            <person name="Overkamp K.M."/>
            <person name="Park H.-S."/>
            <person name="Perrone G."/>
            <person name="Piumi F."/>
            <person name="Punt P.J."/>
            <person name="Ram A.F."/>
            <person name="Ramon A."/>
            <person name="Rauscher S."/>
            <person name="Record E."/>
            <person name="Riano-Pachon D.M."/>
            <person name="Robert V."/>
            <person name="Roehrig J."/>
            <person name="Ruller R."/>
            <person name="Salamov A."/>
            <person name="Salih N.S."/>
            <person name="Samson R.A."/>
            <person name="Sandor E."/>
            <person name="Sanguinetti M."/>
            <person name="Schuetze T."/>
            <person name="Sepcic K."/>
            <person name="Shelest E."/>
            <person name="Sherlock G."/>
            <person name="Sophianopoulou V."/>
            <person name="Squina F.M."/>
            <person name="Sun H."/>
            <person name="Susca A."/>
            <person name="Todd R.B."/>
            <person name="Tsang A."/>
            <person name="Unkles S.E."/>
            <person name="van de Wiele N."/>
            <person name="van Rossen-Uffink D."/>
            <person name="Oliveira J.V."/>
            <person name="Vesth T.C."/>
            <person name="Visser J."/>
            <person name="Yu J.-H."/>
            <person name="Zhou M."/>
            <person name="Andersen M.R."/>
            <person name="Archer D.B."/>
            <person name="Baker S.E."/>
            <person name="Benoit I."/>
            <person name="Brakhage A.A."/>
            <person name="Braus G.H."/>
            <person name="Fischer R."/>
            <person name="Frisvad J.C."/>
            <person name="Goldman G.H."/>
            <person name="Houbraken J."/>
            <person name="Oakley B."/>
            <person name="Pocsi I."/>
            <person name="Scazzocchio C."/>
            <person name="Seiboth B."/>
            <person name="vanKuyk P.A."/>
            <person name="Wortman J."/>
            <person name="Dyer P.S."/>
            <person name="Grigoriev I.V."/>
        </authorList>
    </citation>
    <scope>NUCLEOTIDE SEQUENCE [LARGE SCALE GENOMIC DNA]</scope>
    <source>
        <strain evidence="3">CBS 516.65</strain>
    </source>
</reference>
<organism evidence="2 3">
    <name type="scientific">Aspergillus glaucus CBS 516.65</name>
    <dbReference type="NCBI Taxonomy" id="1160497"/>
    <lineage>
        <taxon>Eukaryota</taxon>
        <taxon>Fungi</taxon>
        <taxon>Dikarya</taxon>
        <taxon>Ascomycota</taxon>
        <taxon>Pezizomycotina</taxon>
        <taxon>Eurotiomycetes</taxon>
        <taxon>Eurotiomycetidae</taxon>
        <taxon>Eurotiales</taxon>
        <taxon>Aspergillaceae</taxon>
        <taxon>Aspergillus</taxon>
        <taxon>Aspergillus subgen. Aspergillus</taxon>
    </lineage>
</organism>
<dbReference type="VEuPathDB" id="FungiDB:ASPGLDRAFT_182032"/>
<dbReference type="InterPro" id="IPR000073">
    <property type="entry name" value="AB_hydrolase_1"/>
</dbReference>
<dbReference type="PANTHER" id="PTHR43798:SF33">
    <property type="entry name" value="HYDROLASE, PUTATIVE (AFU_ORTHOLOGUE AFUA_2G14860)-RELATED"/>
    <property type="match status" value="1"/>
</dbReference>
<name>A0A1L9V4H6_ASPGL</name>
<dbReference type="InterPro" id="IPR000639">
    <property type="entry name" value="Epox_hydrolase-like"/>
</dbReference>
<keyword evidence="3" id="KW-1185">Reference proteome</keyword>
<dbReference type="OrthoDB" id="408373at2759"/>
<dbReference type="PRINTS" id="PR00412">
    <property type="entry name" value="EPOXHYDRLASE"/>
</dbReference>
<dbReference type="GO" id="GO:0047372">
    <property type="term" value="F:monoacylglycerol lipase activity"/>
    <property type="evidence" value="ECO:0007669"/>
    <property type="project" value="TreeGrafter"/>
</dbReference>
<dbReference type="InterPro" id="IPR050266">
    <property type="entry name" value="AB_hydrolase_sf"/>
</dbReference>
<evidence type="ECO:0000313" key="3">
    <source>
        <dbReference type="Proteomes" id="UP000184300"/>
    </source>
</evidence>
<dbReference type="AlphaFoldDB" id="A0A1L9V4H6"/>
<dbReference type="GO" id="GO:0016020">
    <property type="term" value="C:membrane"/>
    <property type="evidence" value="ECO:0007669"/>
    <property type="project" value="TreeGrafter"/>
</dbReference>
<dbReference type="SUPFAM" id="SSF53474">
    <property type="entry name" value="alpha/beta-Hydrolases"/>
    <property type="match status" value="1"/>
</dbReference>
<evidence type="ECO:0000313" key="2">
    <source>
        <dbReference type="EMBL" id="OJJ78806.1"/>
    </source>
</evidence>
<dbReference type="GO" id="GO:0046464">
    <property type="term" value="P:acylglycerol catabolic process"/>
    <property type="evidence" value="ECO:0007669"/>
    <property type="project" value="TreeGrafter"/>
</dbReference>
<protein>
    <recommendedName>
        <fullName evidence="1">AB hydrolase-1 domain-containing protein</fullName>
    </recommendedName>
</protein>
<dbReference type="STRING" id="1160497.A0A1L9V4H6"/>
<dbReference type="PANTHER" id="PTHR43798">
    <property type="entry name" value="MONOACYLGLYCEROL LIPASE"/>
    <property type="match status" value="1"/>
</dbReference>
<dbReference type="Gene3D" id="3.40.50.1820">
    <property type="entry name" value="alpha/beta hydrolase"/>
    <property type="match status" value="1"/>
</dbReference>
<gene>
    <name evidence="2" type="ORF">ASPGLDRAFT_182032</name>
</gene>
<accession>A0A1L9V4H6</accession>
<proteinExistence type="predicted"/>